<dbReference type="GO" id="GO:0005886">
    <property type="term" value="C:plasma membrane"/>
    <property type="evidence" value="ECO:0007669"/>
    <property type="project" value="UniProtKB-ARBA"/>
</dbReference>
<organism evidence="7 8">
    <name type="scientific">Candidatus Olsenella stercoravium</name>
    <dbReference type="NCBI Taxonomy" id="2838713"/>
    <lineage>
        <taxon>Bacteria</taxon>
        <taxon>Bacillati</taxon>
        <taxon>Actinomycetota</taxon>
        <taxon>Coriobacteriia</taxon>
        <taxon>Coriobacteriales</taxon>
        <taxon>Atopobiaceae</taxon>
        <taxon>Olsenella</taxon>
    </lineage>
</organism>
<dbReference type="InterPro" id="IPR051611">
    <property type="entry name" value="ECF_transporter_component"/>
</dbReference>
<accession>A0A9D2DK88</accession>
<evidence type="ECO:0000313" key="7">
    <source>
        <dbReference type="EMBL" id="HIZ18304.1"/>
    </source>
</evidence>
<protein>
    <submittedName>
        <fullName evidence="7">Energy-coupling factor transporter transmembrane protein EcfT</fullName>
    </submittedName>
</protein>
<evidence type="ECO:0000256" key="1">
    <source>
        <dbReference type="ARBA" id="ARBA00004141"/>
    </source>
</evidence>
<gene>
    <name evidence="7" type="ORF">IAA22_04240</name>
</gene>
<dbReference type="AlphaFoldDB" id="A0A9D2DK88"/>
<keyword evidence="5 6" id="KW-0472">Membrane</keyword>
<evidence type="ECO:0000256" key="2">
    <source>
        <dbReference type="ARBA" id="ARBA00022475"/>
    </source>
</evidence>
<reference evidence="7" key="1">
    <citation type="journal article" date="2021" name="PeerJ">
        <title>Extensive microbial diversity within the chicken gut microbiome revealed by metagenomics and culture.</title>
        <authorList>
            <person name="Gilroy R."/>
            <person name="Ravi A."/>
            <person name="Getino M."/>
            <person name="Pursley I."/>
            <person name="Horton D.L."/>
            <person name="Alikhan N.F."/>
            <person name="Baker D."/>
            <person name="Gharbi K."/>
            <person name="Hall N."/>
            <person name="Watson M."/>
            <person name="Adriaenssens E.M."/>
            <person name="Foster-Nyarko E."/>
            <person name="Jarju S."/>
            <person name="Secka A."/>
            <person name="Antonio M."/>
            <person name="Oren A."/>
            <person name="Chaudhuri R.R."/>
            <person name="La Ragione R."/>
            <person name="Hildebrand F."/>
            <person name="Pallen M.J."/>
        </authorList>
    </citation>
    <scope>NUCLEOTIDE SEQUENCE</scope>
    <source>
        <strain evidence="7">ChiHecolR3B27-1887</strain>
    </source>
</reference>
<comment type="subcellular location">
    <subcellularLocation>
        <location evidence="1">Membrane</location>
        <topology evidence="1">Multi-pass membrane protein</topology>
    </subcellularLocation>
</comment>
<dbReference type="Proteomes" id="UP000824029">
    <property type="component" value="Unassembled WGS sequence"/>
</dbReference>
<evidence type="ECO:0000313" key="8">
    <source>
        <dbReference type="Proteomes" id="UP000824029"/>
    </source>
</evidence>
<reference evidence="7" key="2">
    <citation type="submission" date="2021-04" db="EMBL/GenBank/DDBJ databases">
        <authorList>
            <person name="Gilroy R."/>
        </authorList>
    </citation>
    <scope>NUCLEOTIDE SEQUENCE</scope>
    <source>
        <strain evidence="7">ChiHecolR3B27-1887</strain>
    </source>
</reference>
<dbReference type="PANTHER" id="PTHR34857:SF2">
    <property type="entry name" value="SLL0384 PROTEIN"/>
    <property type="match status" value="1"/>
</dbReference>
<keyword evidence="2" id="KW-1003">Cell membrane</keyword>
<name>A0A9D2DK88_9ACTN</name>
<keyword evidence="4 6" id="KW-1133">Transmembrane helix</keyword>
<feature type="transmembrane region" description="Helical" evidence="6">
    <location>
        <begin position="65"/>
        <end position="87"/>
    </location>
</feature>
<dbReference type="PANTHER" id="PTHR34857">
    <property type="entry name" value="SLL0384 PROTEIN"/>
    <property type="match status" value="1"/>
</dbReference>
<dbReference type="InterPro" id="IPR003339">
    <property type="entry name" value="ABC/ECF_trnsptr_transmembrane"/>
</dbReference>
<feature type="transmembrane region" description="Helical" evidence="6">
    <location>
        <begin position="26"/>
        <end position="59"/>
    </location>
</feature>
<evidence type="ECO:0000256" key="3">
    <source>
        <dbReference type="ARBA" id="ARBA00022692"/>
    </source>
</evidence>
<sequence length="264" mass="27388">MALRIEIGQYYAADSPVHALDARAKLCCVLAALVAIFCVSNAAQLAVAAAFTVAALAAARVPGGLVLASVRPLVVFLAVLSLFNLVFVQTGEPLAAIGPLTITTGGAWAALLYTARFALALVLGSLILLTTTLTQLSDALDSLFSPLSRLGLPGHEIAMVFSLMLRFVPTLADEASAIVDAQALRGGGLDEGSPAQRVRSIVPVVVALLASGLRHADGVARALDARCYEGGAGRTHYHDQHLTHRDAIAATLTTTFILTLTLLG</sequence>
<comment type="caution">
    <text evidence="7">The sequence shown here is derived from an EMBL/GenBank/DDBJ whole genome shotgun (WGS) entry which is preliminary data.</text>
</comment>
<evidence type="ECO:0000256" key="6">
    <source>
        <dbReference type="SAM" id="Phobius"/>
    </source>
</evidence>
<evidence type="ECO:0000256" key="5">
    <source>
        <dbReference type="ARBA" id="ARBA00023136"/>
    </source>
</evidence>
<feature type="transmembrane region" description="Helical" evidence="6">
    <location>
        <begin position="94"/>
        <end position="111"/>
    </location>
</feature>
<dbReference type="CDD" id="cd16914">
    <property type="entry name" value="EcfT"/>
    <property type="match status" value="1"/>
</dbReference>
<proteinExistence type="predicted"/>
<evidence type="ECO:0000256" key="4">
    <source>
        <dbReference type="ARBA" id="ARBA00022989"/>
    </source>
</evidence>
<dbReference type="Pfam" id="PF02361">
    <property type="entry name" value="CbiQ"/>
    <property type="match status" value="1"/>
</dbReference>
<dbReference type="EMBL" id="DXBZ01000077">
    <property type="protein sequence ID" value="HIZ18304.1"/>
    <property type="molecule type" value="Genomic_DNA"/>
</dbReference>
<keyword evidence="3 6" id="KW-0812">Transmembrane</keyword>